<evidence type="ECO:0008006" key="7">
    <source>
        <dbReference type="Google" id="ProtNLM"/>
    </source>
</evidence>
<organism evidence="5 6">
    <name type="scientific">Periconia digitata</name>
    <dbReference type="NCBI Taxonomy" id="1303443"/>
    <lineage>
        <taxon>Eukaryota</taxon>
        <taxon>Fungi</taxon>
        <taxon>Dikarya</taxon>
        <taxon>Ascomycota</taxon>
        <taxon>Pezizomycotina</taxon>
        <taxon>Dothideomycetes</taxon>
        <taxon>Pleosporomycetidae</taxon>
        <taxon>Pleosporales</taxon>
        <taxon>Massarineae</taxon>
        <taxon>Periconiaceae</taxon>
        <taxon>Periconia</taxon>
    </lineage>
</organism>
<dbReference type="GO" id="GO:0006487">
    <property type="term" value="P:protein N-linked glycosylation"/>
    <property type="evidence" value="ECO:0007669"/>
    <property type="project" value="TreeGrafter"/>
</dbReference>
<dbReference type="Proteomes" id="UP001152607">
    <property type="component" value="Unassembled WGS sequence"/>
</dbReference>
<evidence type="ECO:0000256" key="3">
    <source>
        <dbReference type="ARBA" id="ARBA00022679"/>
    </source>
</evidence>
<dbReference type="InterPro" id="IPR029044">
    <property type="entry name" value="Nucleotide-diphossugar_trans"/>
</dbReference>
<keyword evidence="2" id="KW-0328">Glycosyltransferase</keyword>
<dbReference type="PANTHER" id="PTHR31306:SF8">
    <property type="entry name" value="GLYCOSYLTRANSFERASE FAMILY 34 PROTEIN"/>
    <property type="match status" value="1"/>
</dbReference>
<dbReference type="EMBL" id="CAOQHR010000006">
    <property type="protein sequence ID" value="CAI6336681.1"/>
    <property type="molecule type" value="Genomic_DNA"/>
</dbReference>
<gene>
    <name evidence="5" type="ORF">PDIGIT_LOCUS9786</name>
</gene>
<keyword evidence="6" id="KW-1185">Reference proteome</keyword>
<dbReference type="GO" id="GO:0016757">
    <property type="term" value="F:glycosyltransferase activity"/>
    <property type="evidence" value="ECO:0007669"/>
    <property type="project" value="UniProtKB-KW"/>
</dbReference>
<evidence type="ECO:0000313" key="5">
    <source>
        <dbReference type="EMBL" id="CAI6336681.1"/>
    </source>
</evidence>
<comment type="caution">
    <text evidence="5">The sequence shown here is derived from an EMBL/GenBank/DDBJ whole genome shotgun (WGS) entry which is preliminary data.</text>
</comment>
<evidence type="ECO:0000256" key="1">
    <source>
        <dbReference type="ARBA" id="ARBA00005664"/>
    </source>
</evidence>
<proteinExistence type="inferred from homology"/>
<dbReference type="AlphaFoldDB" id="A0A9W4XT60"/>
<dbReference type="PANTHER" id="PTHR31306">
    <property type="entry name" value="ALPHA-1,6-MANNOSYLTRANSFERASE MNN11-RELATED"/>
    <property type="match status" value="1"/>
</dbReference>
<sequence length="455" mass="51263">MPLMASTPFHRPRCMRVLVALCGAIFVVQLLLLTRPTGICHASSTVLHHSGRNDDKPAKQSPIKSPGWFHRPSTPVKDGPKGPGAGTPPEKANVESLEWKINSSFLIPHGSSNCMPSLPNTTNSRAQETRHLCEQYSPFNITSTSTTSPRIALLTAHYGSNSAYDPALLTHLTHGLVHEHQVRVLCDPIVDAIWNKPAFLLNIMMEEMMKPKDERLEWIFWADRDTMVLDQCRPISSFLPPERSVWDPPRPTPKRGFFSRIASMFGFGSAQPSEPQDIHLLATNDKNGLNAGIFILRISSVSISFLTAILSYPTHHPKTRLRFDEQTAMSLLIKSPKFRPHTQIVPQHWFNSYTYTDRDEKGNNRGYKGDQGDHDSGSTVYAERMNTTGLEGGFREGYVRRGDFLVHFAGNKKKDQNVRRWATMLAKEGVVWESKGGVQRDGSKEVRKFWEDMGY</sequence>
<protein>
    <recommendedName>
        <fullName evidence="7">Glycosyltransferase family 34 protein</fullName>
    </recommendedName>
</protein>
<feature type="region of interest" description="Disordered" evidence="4">
    <location>
        <begin position="47"/>
        <end position="91"/>
    </location>
</feature>
<dbReference type="Pfam" id="PF05637">
    <property type="entry name" value="Glyco_transf_34"/>
    <property type="match status" value="1"/>
</dbReference>
<reference evidence="5" key="1">
    <citation type="submission" date="2023-01" db="EMBL/GenBank/DDBJ databases">
        <authorList>
            <person name="Van Ghelder C."/>
            <person name="Rancurel C."/>
        </authorList>
    </citation>
    <scope>NUCLEOTIDE SEQUENCE</scope>
    <source>
        <strain evidence="5">CNCM I-4278</strain>
    </source>
</reference>
<comment type="similarity">
    <text evidence="1">Belongs to the glycosyltransferase 34 family.</text>
</comment>
<name>A0A9W4XT60_9PLEO</name>
<dbReference type="GO" id="GO:0000139">
    <property type="term" value="C:Golgi membrane"/>
    <property type="evidence" value="ECO:0007669"/>
    <property type="project" value="TreeGrafter"/>
</dbReference>
<evidence type="ECO:0000256" key="4">
    <source>
        <dbReference type="SAM" id="MobiDB-lite"/>
    </source>
</evidence>
<keyword evidence="3" id="KW-0808">Transferase</keyword>
<dbReference type="InterPro" id="IPR008630">
    <property type="entry name" value="Glyco_trans_34"/>
</dbReference>
<evidence type="ECO:0000256" key="2">
    <source>
        <dbReference type="ARBA" id="ARBA00022676"/>
    </source>
</evidence>
<evidence type="ECO:0000313" key="6">
    <source>
        <dbReference type="Proteomes" id="UP001152607"/>
    </source>
</evidence>
<dbReference type="OrthoDB" id="407658at2759"/>
<accession>A0A9W4XT60</accession>
<dbReference type="Gene3D" id="3.90.550.10">
    <property type="entry name" value="Spore Coat Polysaccharide Biosynthesis Protein SpsA, Chain A"/>
    <property type="match status" value="1"/>
</dbReference>